<evidence type="ECO:0000313" key="3">
    <source>
        <dbReference type="Proteomes" id="UP001342826"/>
    </source>
</evidence>
<feature type="domain" description="Sin" evidence="1">
    <location>
        <begin position="2"/>
        <end position="40"/>
    </location>
</feature>
<name>A0ABU6NUU0_9BACI</name>
<evidence type="ECO:0000313" key="2">
    <source>
        <dbReference type="EMBL" id="MED4400905.1"/>
    </source>
</evidence>
<evidence type="ECO:0000259" key="1">
    <source>
        <dbReference type="PROSITE" id="PS51500"/>
    </source>
</evidence>
<dbReference type="Proteomes" id="UP001342826">
    <property type="component" value="Unassembled WGS sequence"/>
</dbReference>
<dbReference type="SUPFAM" id="SSF47406">
    <property type="entry name" value="SinR repressor dimerisation domain-like"/>
    <property type="match status" value="1"/>
</dbReference>
<dbReference type="RefSeq" id="WP_082799811.1">
    <property type="nucleotide sequence ID" value="NZ_JARSOS010000019.1"/>
</dbReference>
<protein>
    <submittedName>
        <fullName evidence="2">Anti-repressor SinI family protein</fullName>
    </submittedName>
</protein>
<dbReference type="GeneID" id="301143360"/>
<proteinExistence type="predicted"/>
<dbReference type="InterPro" id="IPR036281">
    <property type="entry name" value="SinR/SinI_dimer_dom_sf"/>
</dbReference>
<dbReference type="InterPro" id="IPR010981">
    <property type="entry name" value="SinR/SinI_dimer_dom"/>
</dbReference>
<dbReference type="EMBL" id="JARTFS010000005">
    <property type="protein sequence ID" value="MED4400905.1"/>
    <property type="molecule type" value="Genomic_DNA"/>
</dbReference>
<keyword evidence="3" id="KW-1185">Reference proteome</keyword>
<organism evidence="2 3">
    <name type="scientific">Metabacillus fastidiosus</name>
    <dbReference type="NCBI Taxonomy" id="1458"/>
    <lineage>
        <taxon>Bacteria</taxon>
        <taxon>Bacillati</taxon>
        <taxon>Bacillota</taxon>
        <taxon>Bacilli</taxon>
        <taxon>Bacillales</taxon>
        <taxon>Bacillaceae</taxon>
        <taxon>Metabacillus</taxon>
    </lineage>
</organism>
<gene>
    <name evidence="2" type="ORF">P9271_06115</name>
</gene>
<accession>A0ABU6NUU0</accession>
<dbReference type="PROSITE" id="PS51500">
    <property type="entry name" value="SIN"/>
    <property type="match status" value="1"/>
</dbReference>
<dbReference type="Pfam" id="PF08671">
    <property type="entry name" value="SinI"/>
    <property type="match status" value="1"/>
</dbReference>
<comment type="caution">
    <text evidence="2">The sequence shown here is derived from an EMBL/GenBank/DDBJ whole genome shotgun (WGS) entry which is preliminary data.</text>
</comment>
<reference evidence="2 3" key="1">
    <citation type="submission" date="2023-03" db="EMBL/GenBank/DDBJ databases">
        <title>Bacillus Genome Sequencing.</title>
        <authorList>
            <person name="Dunlap C."/>
        </authorList>
    </citation>
    <scope>NUCLEOTIDE SEQUENCE [LARGE SCALE GENOMIC DNA]</scope>
    <source>
        <strain evidence="2 3">NRS-1717</strain>
    </source>
</reference>
<sequence length="48" mass="5605">MTSLIEVKQIIDQEWADLIQEALDAGISAEEIRAFFLENKEKKIYYNS</sequence>